<dbReference type="SUPFAM" id="SSF55383">
    <property type="entry name" value="Copper amine oxidase, domain N"/>
    <property type="match status" value="1"/>
</dbReference>
<dbReference type="EMBL" id="JMQA01000030">
    <property type="protein sequence ID" value="KFN08105.1"/>
    <property type="molecule type" value="Genomic_DNA"/>
</dbReference>
<evidence type="ECO:0000259" key="1">
    <source>
        <dbReference type="Pfam" id="PF07833"/>
    </source>
</evidence>
<dbReference type="Proteomes" id="UP000442469">
    <property type="component" value="Unassembled WGS sequence"/>
</dbReference>
<proteinExistence type="predicted"/>
<dbReference type="Pfam" id="PF07833">
    <property type="entry name" value="Cu_amine_oxidN1"/>
    <property type="match status" value="1"/>
</dbReference>
<reference evidence="3 5" key="2">
    <citation type="submission" date="2019-11" db="EMBL/GenBank/DDBJ databases">
        <title>Draft genome sequences of five Paenibacillus species of dairy origin.</title>
        <authorList>
            <person name="Olajide A.M."/>
            <person name="Chen S."/>
            <person name="Lapointe G."/>
        </authorList>
    </citation>
    <scope>NUCLEOTIDE SEQUENCE [LARGE SCALE GENOMIC DNA]</scope>
    <source>
        <strain evidence="3 5">3CT49</strain>
    </source>
</reference>
<dbReference type="RefSeq" id="WP_036625013.1">
    <property type="nucleotide sequence ID" value="NZ_BGML01000001.1"/>
</dbReference>
<evidence type="ECO:0000313" key="5">
    <source>
        <dbReference type="Proteomes" id="UP000442469"/>
    </source>
</evidence>
<dbReference type="EMBL" id="WNZZ01000014">
    <property type="protein sequence ID" value="MUG24304.1"/>
    <property type="molecule type" value="Genomic_DNA"/>
</dbReference>
<dbReference type="Gene3D" id="3.30.457.10">
    <property type="entry name" value="Copper amine oxidase-like, N-terminal domain"/>
    <property type="match status" value="1"/>
</dbReference>
<dbReference type="GeneID" id="77008852"/>
<name>A0A090ZD41_PAEMA</name>
<reference evidence="2 4" key="1">
    <citation type="submission" date="2014-04" db="EMBL/GenBank/DDBJ databases">
        <authorList>
            <person name="Bishop-Lilly K.A."/>
            <person name="Broomall S.M."/>
            <person name="Chain P.S."/>
            <person name="Chertkov O."/>
            <person name="Coyne S.R."/>
            <person name="Daligault H.E."/>
            <person name="Davenport K.W."/>
            <person name="Erkkila T."/>
            <person name="Frey K.G."/>
            <person name="Gibbons H.S."/>
            <person name="Gu W."/>
            <person name="Jaissle J."/>
            <person name="Johnson S.L."/>
            <person name="Koroleva G.I."/>
            <person name="Ladner J.T."/>
            <person name="Lo C.-C."/>
            <person name="Minogue T.D."/>
            <person name="Munk C."/>
            <person name="Palacios G.F."/>
            <person name="Redden C.L."/>
            <person name="Rosenzweig C.N."/>
            <person name="Scholz M.B."/>
            <person name="Teshima H."/>
            <person name="Xu Y."/>
        </authorList>
    </citation>
    <scope>NUCLEOTIDE SEQUENCE [LARGE SCALE GENOMIC DNA]</scope>
    <source>
        <strain evidence="2 4">8244</strain>
    </source>
</reference>
<dbReference type="PATRIC" id="fig|44252.3.peg.3564"/>
<sequence length="500" mass="54526">MKKMKWLAIPVILLLAVLTGCQAVGGFDVSKALAGSLNPTSSESRQTLKVELVPASGNLSAEDKAAIELINSLSINIDSAKVQDKNHASIKGSVGFQGGNIPFLMSMDAAKGIAFQIEGAKQPLYISLDNALSKEMGMNEEGVQNLTLKTAELIFKHFPNPSVLTVKQTQEQVNGESLNLTNLHAEIRGDELVGMIKPFLVSLSTDEQGLKELIGEFYDMVLPVVNAVNEFGAGDMGTTMDQQSKAQVVEELYPEIKKELEEFIKDFDKDIAVLLNDTPELSTVLGKDTVLKLDLYFDSNLNIRKQTMDLNIALPSSEDLPISAIKVHSENEVWNIGGQVAIDQVDTSAGVLDTTDGKVTPGQILRNFQEVTPLYKLLKDQMKIGHKYAVIDSKNDYYGVINKKGTAFVPLRYLSEQFDAEVKWTEGSKRIVVVNDLTGEEIVLTIGSKQAVVGGKTVQLSGPVFVHKDGATYVPLRFLAEALGATVEVDPEGWITVERK</sequence>
<dbReference type="Proteomes" id="UP000029278">
    <property type="component" value="Unassembled WGS sequence"/>
</dbReference>
<accession>A0A090ZD41</accession>
<dbReference type="InterPro" id="IPR036582">
    <property type="entry name" value="Mao_N_sf"/>
</dbReference>
<comment type="caution">
    <text evidence="2">The sequence shown here is derived from an EMBL/GenBank/DDBJ whole genome shotgun (WGS) entry which is preliminary data.</text>
</comment>
<dbReference type="AlphaFoldDB" id="A0A090ZD41"/>
<evidence type="ECO:0000313" key="4">
    <source>
        <dbReference type="Proteomes" id="UP000029278"/>
    </source>
</evidence>
<keyword evidence="4" id="KW-1185">Reference proteome</keyword>
<feature type="domain" description="Copper amine oxidase-like N-terminal" evidence="1">
    <location>
        <begin position="402"/>
        <end position="493"/>
    </location>
</feature>
<dbReference type="InterPro" id="IPR012854">
    <property type="entry name" value="Cu_amine_oxidase-like_N"/>
</dbReference>
<evidence type="ECO:0000313" key="3">
    <source>
        <dbReference type="EMBL" id="MUG24304.1"/>
    </source>
</evidence>
<protein>
    <submittedName>
        <fullName evidence="3">Copper amine oxidase N-terminal domain-containing protein</fullName>
    </submittedName>
</protein>
<gene>
    <name evidence="2" type="ORF">DJ90_3429</name>
    <name evidence="3" type="ORF">GNQ08_18145</name>
</gene>
<organism evidence="2 4">
    <name type="scientific">Paenibacillus macerans</name>
    <name type="common">Bacillus macerans</name>
    <dbReference type="NCBI Taxonomy" id="44252"/>
    <lineage>
        <taxon>Bacteria</taxon>
        <taxon>Bacillati</taxon>
        <taxon>Bacillota</taxon>
        <taxon>Bacilli</taxon>
        <taxon>Bacillales</taxon>
        <taxon>Paenibacillaceae</taxon>
        <taxon>Paenibacillus</taxon>
    </lineage>
</organism>
<dbReference type="HOGENOM" id="CLU_542723_0_0_9"/>
<dbReference type="PROSITE" id="PS51257">
    <property type="entry name" value="PROKAR_LIPOPROTEIN"/>
    <property type="match status" value="1"/>
</dbReference>
<evidence type="ECO:0000313" key="2">
    <source>
        <dbReference type="EMBL" id="KFN08105.1"/>
    </source>
</evidence>
<dbReference type="STRING" id="44252.DJ90_3429"/>
<dbReference type="OrthoDB" id="2811497at2"/>